<dbReference type="RefSeq" id="WP_255854121.1">
    <property type="nucleotide sequence ID" value="NZ_CP073347.1"/>
</dbReference>
<dbReference type="Proteomes" id="UP001058461">
    <property type="component" value="Chromosome"/>
</dbReference>
<sequence>MPRINPEKLLLSKWTARTPANREKHFLVIALYRDDDENVQEIELEAVLTKTCRRLPWQALKDEARWQIGWK</sequence>
<dbReference type="EMBL" id="CP073347">
    <property type="protein sequence ID" value="UTW12069.1"/>
    <property type="molecule type" value="Genomic_DNA"/>
</dbReference>
<evidence type="ECO:0000313" key="2">
    <source>
        <dbReference type="Proteomes" id="UP001058461"/>
    </source>
</evidence>
<proteinExistence type="predicted"/>
<protein>
    <submittedName>
        <fullName evidence="1">TIGR02450 family Trp-rich protein</fullName>
    </submittedName>
</protein>
<evidence type="ECO:0000313" key="1">
    <source>
        <dbReference type="EMBL" id="UTW12069.1"/>
    </source>
</evidence>
<dbReference type="Pfam" id="PF09493">
    <property type="entry name" value="DUF2389"/>
    <property type="match status" value="1"/>
</dbReference>
<reference evidence="1" key="1">
    <citation type="submission" date="2021-04" db="EMBL/GenBank/DDBJ databases">
        <title>Oceanospirillales bacteria with DddD are important DMSP degraders in coastal seawater.</title>
        <authorList>
            <person name="Liu J."/>
        </authorList>
    </citation>
    <scope>NUCLEOTIDE SEQUENCE</scope>
    <source>
        <strain evidence="1">D13-1</strain>
    </source>
</reference>
<dbReference type="NCBIfam" id="TIGR02450">
    <property type="entry name" value="TIGR02450 family Trp-rich protein"/>
    <property type="match status" value="1"/>
</dbReference>
<dbReference type="InterPro" id="IPR012663">
    <property type="entry name" value="CHP02450_Tryp"/>
</dbReference>
<accession>A0ABY5HIY6</accession>
<gene>
    <name evidence="1" type="ORF">KDW95_23070</name>
</gene>
<organism evidence="1 2">
    <name type="scientific">Marinobacterium rhizophilum</name>
    <dbReference type="NCBI Taxonomy" id="420402"/>
    <lineage>
        <taxon>Bacteria</taxon>
        <taxon>Pseudomonadati</taxon>
        <taxon>Pseudomonadota</taxon>
        <taxon>Gammaproteobacteria</taxon>
        <taxon>Oceanospirillales</taxon>
        <taxon>Oceanospirillaceae</taxon>
        <taxon>Marinobacterium</taxon>
    </lineage>
</organism>
<keyword evidence="2" id="KW-1185">Reference proteome</keyword>
<name>A0ABY5HIY6_9GAMM</name>